<accession>A0A0H4PYW8</accession>
<protein>
    <submittedName>
        <fullName evidence="1">Uncharacterized protein</fullName>
    </submittedName>
</protein>
<gene>
    <name evidence="1" type="ORF">CA2015_4276</name>
</gene>
<dbReference type="STRING" id="320787.CA2015_4276"/>
<dbReference type="Proteomes" id="UP000036520">
    <property type="component" value="Chromosome"/>
</dbReference>
<dbReference type="KEGG" id="camu:CA2015_4276"/>
<name>A0A0H4PYW8_9BACT</name>
<reference evidence="1 2" key="1">
    <citation type="submission" date="2015-07" db="EMBL/GenBank/DDBJ databases">
        <authorList>
            <person name="Kim K.M."/>
        </authorList>
    </citation>
    <scope>NUCLEOTIDE SEQUENCE [LARGE SCALE GENOMIC DNA]</scope>
    <source>
        <strain evidence="1 2">KCTC 12363</strain>
    </source>
</reference>
<keyword evidence="2" id="KW-1185">Reference proteome</keyword>
<sequence length="89" mass="10065">MPIPAMPRPLMINKPNNRETLENGTKMITAKGAKNSSNIKMVLITMRSLPYLLNLLVLKYSETRNLSVEEKSGPTDFAKDSFLIETRIK</sequence>
<dbReference type="AlphaFoldDB" id="A0A0H4PYW8"/>
<evidence type="ECO:0000313" key="1">
    <source>
        <dbReference type="EMBL" id="AKP53622.1"/>
    </source>
</evidence>
<organism evidence="1 2">
    <name type="scientific">Cyclobacterium amurskyense</name>
    <dbReference type="NCBI Taxonomy" id="320787"/>
    <lineage>
        <taxon>Bacteria</taxon>
        <taxon>Pseudomonadati</taxon>
        <taxon>Bacteroidota</taxon>
        <taxon>Cytophagia</taxon>
        <taxon>Cytophagales</taxon>
        <taxon>Cyclobacteriaceae</taxon>
        <taxon>Cyclobacterium</taxon>
    </lineage>
</organism>
<dbReference type="EMBL" id="CP012040">
    <property type="protein sequence ID" value="AKP53622.1"/>
    <property type="molecule type" value="Genomic_DNA"/>
</dbReference>
<evidence type="ECO:0000313" key="2">
    <source>
        <dbReference type="Proteomes" id="UP000036520"/>
    </source>
</evidence>
<proteinExistence type="predicted"/>